<dbReference type="NCBIfam" id="TIGR01549">
    <property type="entry name" value="HAD-SF-IA-v1"/>
    <property type="match status" value="1"/>
</dbReference>
<sequence length="297" mass="32065">MAFGADRPRDQPRARAEPCQVSGLGRYGPSPHTGRTRAPGPEVPAHLRVSRRPPAGSPAGPPLRSPPRPCPALLPRAPFRRRLVRVIRAVAFDIGETLVRDDRYWAGWADWLGVPRHTMAALVGAVVGQGRDSGDALRLLRPGIDIGAEYRAREAAGRGEHLDESDLHPDVRPALTALREAGFRVVVAGNQTARAGQLLRALDLPADAVATSEEWGVAKPSAGFYARVTELADAAPQEIVYVGDHPVNDVAPAKAYGLRVAHLRRGPWGHLWAGTPETEPADWHLDSLHDLRGLITS</sequence>
<dbReference type="InterPro" id="IPR051540">
    <property type="entry name" value="S-2-haloacid_dehalogenase"/>
</dbReference>
<dbReference type="EMBL" id="PGGW01000039">
    <property type="protein sequence ID" value="PJE97813.1"/>
    <property type="molecule type" value="Genomic_DNA"/>
</dbReference>
<protein>
    <submittedName>
        <fullName evidence="3">Hydrolase</fullName>
    </submittedName>
</protein>
<dbReference type="InterPro" id="IPR023214">
    <property type="entry name" value="HAD_sf"/>
</dbReference>
<evidence type="ECO:0000313" key="4">
    <source>
        <dbReference type="Proteomes" id="UP000230407"/>
    </source>
</evidence>
<dbReference type="AlphaFoldDB" id="A0A2M8M0R9"/>
<reference evidence="3 4" key="1">
    <citation type="submission" date="2017-11" db="EMBL/GenBank/DDBJ databases">
        <title>Streptomyces carmine sp. nov., a novel actinomycete isolated from Sophora alopecuroides in Xinjiang, China.</title>
        <authorList>
            <person name="Wang Y."/>
            <person name="Luo X."/>
            <person name="Wan C."/>
            <person name="Zhang L."/>
        </authorList>
    </citation>
    <scope>NUCLEOTIDE SEQUENCE [LARGE SCALE GENOMIC DNA]</scope>
    <source>
        <strain evidence="3 4">TRM SA0054</strain>
    </source>
</reference>
<name>A0A2M8M0R9_9ACTN</name>
<feature type="region of interest" description="Disordered" evidence="2">
    <location>
        <begin position="1"/>
        <end position="71"/>
    </location>
</feature>
<accession>A0A2M8M0R9</accession>
<dbReference type="Gene3D" id="3.40.50.1000">
    <property type="entry name" value="HAD superfamily/HAD-like"/>
    <property type="match status" value="1"/>
</dbReference>
<dbReference type="Pfam" id="PF00702">
    <property type="entry name" value="Hydrolase"/>
    <property type="match status" value="1"/>
</dbReference>
<feature type="compositionally biased region" description="Basic and acidic residues" evidence="2">
    <location>
        <begin position="1"/>
        <end position="16"/>
    </location>
</feature>
<dbReference type="SFLD" id="SFLDS00003">
    <property type="entry name" value="Haloacid_Dehalogenase"/>
    <property type="match status" value="1"/>
</dbReference>
<comment type="caution">
    <text evidence="3">The sequence shown here is derived from an EMBL/GenBank/DDBJ whole genome shotgun (WGS) entry which is preliminary data.</text>
</comment>
<organism evidence="3 4">
    <name type="scientific">Streptomyces carminius</name>
    <dbReference type="NCBI Taxonomy" id="2665496"/>
    <lineage>
        <taxon>Bacteria</taxon>
        <taxon>Bacillati</taxon>
        <taxon>Actinomycetota</taxon>
        <taxon>Actinomycetes</taxon>
        <taxon>Kitasatosporales</taxon>
        <taxon>Streptomycetaceae</taxon>
        <taxon>Streptomyces</taxon>
    </lineage>
</organism>
<dbReference type="PRINTS" id="PR00413">
    <property type="entry name" value="HADHALOGNASE"/>
</dbReference>
<dbReference type="SFLD" id="SFLDG01129">
    <property type="entry name" value="C1.5:_HAD__Beta-PGM__Phosphata"/>
    <property type="match status" value="1"/>
</dbReference>
<evidence type="ECO:0000256" key="2">
    <source>
        <dbReference type="SAM" id="MobiDB-lite"/>
    </source>
</evidence>
<gene>
    <name evidence="3" type="ORF">CUT44_11110</name>
</gene>
<dbReference type="InterPro" id="IPR036412">
    <property type="entry name" value="HAD-like_sf"/>
</dbReference>
<dbReference type="InterPro" id="IPR006439">
    <property type="entry name" value="HAD-SF_hydro_IA"/>
</dbReference>
<evidence type="ECO:0000313" key="3">
    <source>
        <dbReference type="EMBL" id="PJE97813.1"/>
    </source>
</evidence>
<dbReference type="GO" id="GO:0016787">
    <property type="term" value="F:hydrolase activity"/>
    <property type="evidence" value="ECO:0007669"/>
    <property type="project" value="UniProtKB-KW"/>
</dbReference>
<proteinExistence type="predicted"/>
<keyword evidence="4" id="KW-1185">Reference proteome</keyword>
<dbReference type="PANTHER" id="PTHR43316">
    <property type="entry name" value="HYDROLASE, HALOACID DELAHOGENASE-RELATED"/>
    <property type="match status" value="1"/>
</dbReference>
<feature type="compositionally biased region" description="Pro residues" evidence="2">
    <location>
        <begin position="55"/>
        <end position="71"/>
    </location>
</feature>
<keyword evidence="1 3" id="KW-0378">Hydrolase</keyword>
<dbReference type="SUPFAM" id="SSF56784">
    <property type="entry name" value="HAD-like"/>
    <property type="match status" value="1"/>
</dbReference>
<evidence type="ECO:0000256" key="1">
    <source>
        <dbReference type="ARBA" id="ARBA00022801"/>
    </source>
</evidence>
<dbReference type="Proteomes" id="UP000230407">
    <property type="component" value="Unassembled WGS sequence"/>
</dbReference>